<keyword evidence="9" id="KW-1185">Reference proteome</keyword>
<dbReference type="InterPro" id="IPR020615">
    <property type="entry name" value="Thiolase_acyl_enz_int_AS"/>
</dbReference>
<dbReference type="Pfam" id="PF02803">
    <property type="entry name" value="Thiolase_C"/>
    <property type="match status" value="1"/>
</dbReference>
<dbReference type="NCBIfam" id="TIGR01930">
    <property type="entry name" value="AcCoA-C-Actrans"/>
    <property type="match status" value="1"/>
</dbReference>
<evidence type="ECO:0000259" key="7">
    <source>
        <dbReference type="Pfam" id="PF02803"/>
    </source>
</evidence>
<dbReference type="InterPro" id="IPR016039">
    <property type="entry name" value="Thiolase-like"/>
</dbReference>
<dbReference type="PANTHER" id="PTHR18919">
    <property type="entry name" value="ACETYL-COA C-ACYLTRANSFERASE"/>
    <property type="match status" value="1"/>
</dbReference>
<dbReference type="CDD" id="cd00751">
    <property type="entry name" value="thiolase"/>
    <property type="match status" value="1"/>
</dbReference>
<feature type="active site" description="Proton acceptor" evidence="4">
    <location>
        <position position="344"/>
    </location>
</feature>
<feature type="active site" description="Proton acceptor" evidence="4">
    <location>
        <position position="374"/>
    </location>
</feature>
<keyword evidence="3 5" id="KW-0012">Acyltransferase</keyword>
<dbReference type="EMBL" id="CP001195">
    <property type="protein sequence ID" value="ACI59512.1"/>
    <property type="molecule type" value="Genomic_DNA"/>
</dbReference>
<dbReference type="RefSeq" id="WP_012559779.1">
    <property type="nucleotide sequence ID" value="NC_011370.1"/>
</dbReference>
<proteinExistence type="inferred from homology"/>
<dbReference type="InterPro" id="IPR002155">
    <property type="entry name" value="Thiolase"/>
</dbReference>
<dbReference type="InterPro" id="IPR020610">
    <property type="entry name" value="Thiolase_AS"/>
</dbReference>
<dbReference type="EC" id="2.3.1.9" evidence="8"/>
<protein>
    <submittedName>
        <fullName evidence="8">Acetyl-CoA acetyltransferase</fullName>
        <ecNumber evidence="8">2.3.1.9</ecNumber>
    </submittedName>
</protein>
<sequence>MQENTNPVVIVSAARTPIGSFQGGLKSHSAPELGGIAIRAVLDRSGLMPDKLDEVLMGCVLPAGVGQAPARQAAHHAGLPWAVPCSTVNKVCGSGMKTIILAHDTLATGDARFIVAGGMESMTNAPYLLEKHRTGARMGHGRVMDHMFLDGLEDVYDRGRSMGTFAEETAEAYQFSRVQQDSYAIESLARANRAIAEGAFRGETVTVGDVSADEQPGKSKPEKIPQLRPAFKENGTVTAASSASISDGGAAVLLSRRSVAEQQRLETLAYIRGTASFAQEPSRFTTAPVFAINRLLEKVGWSTSDVDLFEINEAFAVVPMAAMRELDIGHERMNVNGGACALGHPLGCSGTRVVVTLLSALQARGLKKGVASVCIGGGEATAIAVELLN</sequence>
<dbReference type="Proteomes" id="UP000008330">
    <property type="component" value="Plasmid pRLG203"/>
</dbReference>
<keyword evidence="2 5" id="KW-0808">Transferase</keyword>
<dbReference type="PROSITE" id="PS00098">
    <property type="entry name" value="THIOLASE_1"/>
    <property type="match status" value="1"/>
</dbReference>
<comment type="similarity">
    <text evidence="1 5">Belongs to the thiolase-like superfamily. Thiolase family.</text>
</comment>
<dbReference type="AlphaFoldDB" id="A0ABF7QZF6"/>
<dbReference type="SUPFAM" id="SSF53901">
    <property type="entry name" value="Thiolase-like"/>
    <property type="match status" value="2"/>
</dbReference>
<dbReference type="PIRSF" id="PIRSF000429">
    <property type="entry name" value="Ac-CoA_Ac_transf"/>
    <property type="match status" value="1"/>
</dbReference>
<name>A0ABF7QZF6_RHILW</name>
<dbReference type="KEGG" id="rlt:Rleg2_6128"/>
<evidence type="ECO:0000256" key="5">
    <source>
        <dbReference type="RuleBase" id="RU003557"/>
    </source>
</evidence>
<organism evidence="8 9">
    <name type="scientific">Rhizobium leguminosarum bv. trifolii (strain WSM2304)</name>
    <dbReference type="NCBI Taxonomy" id="395492"/>
    <lineage>
        <taxon>Bacteria</taxon>
        <taxon>Pseudomonadati</taxon>
        <taxon>Pseudomonadota</taxon>
        <taxon>Alphaproteobacteria</taxon>
        <taxon>Hyphomicrobiales</taxon>
        <taxon>Rhizobiaceae</taxon>
        <taxon>Rhizobium/Agrobacterium group</taxon>
        <taxon>Rhizobium</taxon>
    </lineage>
</organism>
<accession>A0ABF7QZF6</accession>
<evidence type="ECO:0000313" key="8">
    <source>
        <dbReference type="EMBL" id="ACI59512.1"/>
    </source>
</evidence>
<evidence type="ECO:0000313" key="9">
    <source>
        <dbReference type="Proteomes" id="UP000008330"/>
    </source>
</evidence>
<feature type="domain" description="Thiolase C-terminal" evidence="7">
    <location>
        <begin position="266"/>
        <end position="386"/>
    </location>
</feature>
<dbReference type="InterPro" id="IPR020617">
    <property type="entry name" value="Thiolase_C"/>
</dbReference>
<evidence type="ECO:0000256" key="3">
    <source>
        <dbReference type="ARBA" id="ARBA00023315"/>
    </source>
</evidence>
<feature type="active site" description="Acyl-thioester intermediate" evidence="4">
    <location>
        <position position="92"/>
    </location>
</feature>
<dbReference type="GO" id="GO:0003985">
    <property type="term" value="F:acetyl-CoA C-acetyltransferase activity"/>
    <property type="evidence" value="ECO:0007669"/>
    <property type="project" value="UniProtKB-EC"/>
</dbReference>
<dbReference type="InterPro" id="IPR020616">
    <property type="entry name" value="Thiolase_N"/>
</dbReference>
<feature type="domain" description="Thiolase N-terminal" evidence="6">
    <location>
        <begin position="8"/>
        <end position="257"/>
    </location>
</feature>
<evidence type="ECO:0000259" key="6">
    <source>
        <dbReference type="Pfam" id="PF00108"/>
    </source>
</evidence>
<dbReference type="Gene3D" id="3.40.47.10">
    <property type="match status" value="2"/>
</dbReference>
<evidence type="ECO:0000256" key="4">
    <source>
        <dbReference type="PIRSR" id="PIRSR000429-1"/>
    </source>
</evidence>
<geneLocation type="plasmid" evidence="8 9">
    <name>pRLG203</name>
</geneLocation>
<dbReference type="PROSITE" id="PS00099">
    <property type="entry name" value="THIOLASE_3"/>
    <property type="match status" value="1"/>
</dbReference>
<dbReference type="PANTHER" id="PTHR18919:SF138">
    <property type="entry name" value="ACETYL-COA C-ACETYLTRANSFERASE"/>
    <property type="match status" value="1"/>
</dbReference>
<reference evidence="8 9" key="1">
    <citation type="journal article" date="2010" name="Stand. Genomic Sci.">
        <title>Complete genome sequence of Rhizobium leguminosarum bv trifolii strain WSM2304, an effective microsymbiont of the South American clover Trifolium polymorphum.</title>
        <authorList>
            <person name="Reeve W."/>
            <person name="O'Hara G."/>
            <person name="Chain P."/>
            <person name="Ardley J."/>
            <person name="Brau L."/>
            <person name="Nandesena K."/>
            <person name="Tiwari R."/>
            <person name="Malfatti S."/>
            <person name="Kiss H."/>
            <person name="Lapidus A."/>
            <person name="Copeland A."/>
            <person name="Nolan M."/>
            <person name="Land M."/>
            <person name="Ivanova N."/>
            <person name="Mavromatis K."/>
            <person name="Markowitz V."/>
            <person name="Kyrpides N."/>
            <person name="Melino V."/>
            <person name="Denton M."/>
            <person name="Yates R."/>
            <person name="Howieson J."/>
        </authorList>
    </citation>
    <scope>NUCLEOTIDE SEQUENCE [LARGE SCALE GENOMIC DNA]</scope>
    <source>
        <strain evidence="8 9">WSM2304</strain>
    </source>
</reference>
<dbReference type="Pfam" id="PF00108">
    <property type="entry name" value="Thiolase_N"/>
    <property type="match status" value="1"/>
</dbReference>
<evidence type="ECO:0000256" key="2">
    <source>
        <dbReference type="ARBA" id="ARBA00022679"/>
    </source>
</evidence>
<evidence type="ECO:0000256" key="1">
    <source>
        <dbReference type="ARBA" id="ARBA00010982"/>
    </source>
</evidence>
<keyword evidence="8" id="KW-0614">Plasmid</keyword>
<gene>
    <name evidence="8" type="ordered locus">Rleg2_6128</name>
</gene>